<feature type="domain" description="Major facilitator superfamily (MFS) profile" evidence="6">
    <location>
        <begin position="1"/>
        <end position="147"/>
    </location>
</feature>
<gene>
    <name evidence="7" type="ORF">BDA99DRAFT_554070</name>
</gene>
<feature type="transmembrane region" description="Helical" evidence="5">
    <location>
        <begin position="43"/>
        <end position="70"/>
    </location>
</feature>
<dbReference type="GO" id="GO:0022857">
    <property type="term" value="F:transmembrane transporter activity"/>
    <property type="evidence" value="ECO:0007669"/>
    <property type="project" value="InterPro"/>
</dbReference>
<dbReference type="SUPFAM" id="SSF103473">
    <property type="entry name" value="MFS general substrate transporter"/>
    <property type="match status" value="1"/>
</dbReference>
<feature type="transmembrane region" description="Helical" evidence="5">
    <location>
        <begin position="90"/>
        <end position="113"/>
    </location>
</feature>
<comment type="subcellular location">
    <subcellularLocation>
        <location evidence="1">Membrane</location>
        <topology evidence="1">Multi-pass membrane protein</topology>
    </subcellularLocation>
</comment>
<name>A0AAD5KCH2_9FUNG</name>
<protein>
    <recommendedName>
        <fullName evidence="6">Major facilitator superfamily (MFS) profile domain-containing protein</fullName>
    </recommendedName>
</protein>
<organism evidence="7 8">
    <name type="scientific">Phascolomyces articulosus</name>
    <dbReference type="NCBI Taxonomy" id="60185"/>
    <lineage>
        <taxon>Eukaryota</taxon>
        <taxon>Fungi</taxon>
        <taxon>Fungi incertae sedis</taxon>
        <taxon>Mucoromycota</taxon>
        <taxon>Mucoromycotina</taxon>
        <taxon>Mucoromycetes</taxon>
        <taxon>Mucorales</taxon>
        <taxon>Lichtheimiaceae</taxon>
        <taxon>Phascolomyces</taxon>
    </lineage>
</organism>
<feature type="transmembrane region" description="Helical" evidence="5">
    <location>
        <begin position="12"/>
        <end position="31"/>
    </location>
</feature>
<dbReference type="EMBL" id="JAIXMP010000001">
    <property type="protein sequence ID" value="KAI9278436.1"/>
    <property type="molecule type" value="Genomic_DNA"/>
</dbReference>
<evidence type="ECO:0000313" key="8">
    <source>
        <dbReference type="Proteomes" id="UP001209540"/>
    </source>
</evidence>
<evidence type="ECO:0000256" key="5">
    <source>
        <dbReference type="SAM" id="Phobius"/>
    </source>
</evidence>
<keyword evidence="3 5" id="KW-1133">Transmembrane helix</keyword>
<dbReference type="PROSITE" id="PS00217">
    <property type="entry name" value="SUGAR_TRANSPORT_2"/>
    <property type="match status" value="1"/>
</dbReference>
<dbReference type="InterPro" id="IPR005829">
    <property type="entry name" value="Sugar_transporter_CS"/>
</dbReference>
<dbReference type="PROSITE" id="PS50850">
    <property type="entry name" value="MFS"/>
    <property type="match status" value="1"/>
</dbReference>
<evidence type="ECO:0000256" key="2">
    <source>
        <dbReference type="ARBA" id="ARBA00022692"/>
    </source>
</evidence>
<evidence type="ECO:0000256" key="3">
    <source>
        <dbReference type="ARBA" id="ARBA00022989"/>
    </source>
</evidence>
<proteinExistence type="predicted"/>
<reference evidence="7" key="1">
    <citation type="journal article" date="2022" name="IScience">
        <title>Evolution of zygomycete secretomes and the origins of terrestrial fungal ecologies.</title>
        <authorList>
            <person name="Chang Y."/>
            <person name="Wang Y."/>
            <person name="Mondo S."/>
            <person name="Ahrendt S."/>
            <person name="Andreopoulos W."/>
            <person name="Barry K."/>
            <person name="Beard J."/>
            <person name="Benny G.L."/>
            <person name="Blankenship S."/>
            <person name="Bonito G."/>
            <person name="Cuomo C."/>
            <person name="Desiro A."/>
            <person name="Gervers K.A."/>
            <person name="Hundley H."/>
            <person name="Kuo A."/>
            <person name="LaButti K."/>
            <person name="Lang B.F."/>
            <person name="Lipzen A."/>
            <person name="O'Donnell K."/>
            <person name="Pangilinan J."/>
            <person name="Reynolds N."/>
            <person name="Sandor L."/>
            <person name="Smith M.E."/>
            <person name="Tsang A."/>
            <person name="Grigoriev I.V."/>
            <person name="Stajich J.E."/>
            <person name="Spatafora J.W."/>
        </authorList>
    </citation>
    <scope>NUCLEOTIDE SEQUENCE</scope>
    <source>
        <strain evidence="7">RSA 2281</strain>
    </source>
</reference>
<evidence type="ECO:0000259" key="6">
    <source>
        <dbReference type="PROSITE" id="PS50850"/>
    </source>
</evidence>
<evidence type="ECO:0000256" key="4">
    <source>
        <dbReference type="ARBA" id="ARBA00023136"/>
    </source>
</evidence>
<dbReference type="Gene3D" id="1.20.1250.20">
    <property type="entry name" value="MFS general substrate transporter like domains"/>
    <property type="match status" value="1"/>
</dbReference>
<keyword evidence="8" id="KW-1185">Reference proteome</keyword>
<accession>A0AAD5KCH2</accession>
<feature type="transmembrane region" description="Helical" evidence="5">
    <location>
        <begin position="125"/>
        <end position="144"/>
    </location>
</feature>
<dbReference type="InterPro" id="IPR020846">
    <property type="entry name" value="MFS_dom"/>
</dbReference>
<sequence length="147" mass="15382">MGNPKQDGIHPFVILCSAVASTGTFNAGTGLPQYTSRLMISSALIIFTVITSGFATGMTAFDGLLGAILASPMAEKMGRQDAIVATTSTVFIIERVFVGIDSGSMSVLVSMYIAEIVPPKQRGMLVGLLQLFAACEMIAIKVGYLGL</sequence>
<dbReference type="Proteomes" id="UP001209540">
    <property type="component" value="Unassembled WGS sequence"/>
</dbReference>
<dbReference type="InterPro" id="IPR036259">
    <property type="entry name" value="MFS_trans_sf"/>
</dbReference>
<dbReference type="InterPro" id="IPR005828">
    <property type="entry name" value="MFS_sugar_transport-like"/>
</dbReference>
<evidence type="ECO:0000256" key="1">
    <source>
        <dbReference type="ARBA" id="ARBA00004141"/>
    </source>
</evidence>
<comment type="caution">
    <text evidence="7">The sequence shown here is derived from an EMBL/GenBank/DDBJ whole genome shotgun (WGS) entry which is preliminary data.</text>
</comment>
<keyword evidence="4 5" id="KW-0472">Membrane</keyword>
<keyword evidence="2 5" id="KW-0812">Transmembrane</keyword>
<dbReference type="AlphaFoldDB" id="A0AAD5KCH2"/>
<dbReference type="GO" id="GO:0016020">
    <property type="term" value="C:membrane"/>
    <property type="evidence" value="ECO:0007669"/>
    <property type="project" value="UniProtKB-SubCell"/>
</dbReference>
<reference evidence="7" key="2">
    <citation type="submission" date="2023-02" db="EMBL/GenBank/DDBJ databases">
        <authorList>
            <consortium name="DOE Joint Genome Institute"/>
            <person name="Mondo S.J."/>
            <person name="Chang Y."/>
            <person name="Wang Y."/>
            <person name="Ahrendt S."/>
            <person name="Andreopoulos W."/>
            <person name="Barry K."/>
            <person name="Beard J."/>
            <person name="Benny G.L."/>
            <person name="Blankenship S."/>
            <person name="Bonito G."/>
            <person name="Cuomo C."/>
            <person name="Desiro A."/>
            <person name="Gervers K.A."/>
            <person name="Hundley H."/>
            <person name="Kuo A."/>
            <person name="LaButti K."/>
            <person name="Lang B.F."/>
            <person name="Lipzen A."/>
            <person name="O'Donnell K."/>
            <person name="Pangilinan J."/>
            <person name="Reynolds N."/>
            <person name="Sandor L."/>
            <person name="Smith M.W."/>
            <person name="Tsang A."/>
            <person name="Grigoriev I.V."/>
            <person name="Stajich J.E."/>
            <person name="Spatafora J.W."/>
        </authorList>
    </citation>
    <scope>NUCLEOTIDE SEQUENCE</scope>
    <source>
        <strain evidence="7">RSA 2281</strain>
    </source>
</reference>
<evidence type="ECO:0000313" key="7">
    <source>
        <dbReference type="EMBL" id="KAI9278436.1"/>
    </source>
</evidence>
<dbReference type="Pfam" id="PF00083">
    <property type="entry name" value="Sugar_tr"/>
    <property type="match status" value="1"/>
</dbReference>